<feature type="domain" description="Glycosyltransferase 2-like" evidence="4">
    <location>
        <begin position="19"/>
        <end position="183"/>
    </location>
</feature>
<evidence type="ECO:0000313" key="5">
    <source>
        <dbReference type="EMBL" id="MCC5466657.1"/>
    </source>
</evidence>
<dbReference type="InterPro" id="IPR039528">
    <property type="entry name" value="DPM1-like"/>
</dbReference>
<dbReference type="PANTHER" id="PTHR43398">
    <property type="entry name" value="DOLICHOL-PHOSPHATE MANNOSYLTRANSFERASE SUBUNIT 1"/>
    <property type="match status" value="1"/>
</dbReference>
<evidence type="ECO:0000256" key="1">
    <source>
        <dbReference type="ARBA" id="ARBA00006739"/>
    </source>
</evidence>
<dbReference type="EMBL" id="JAJHJB010000021">
    <property type="protein sequence ID" value="MCC5466657.1"/>
    <property type="molecule type" value="Genomic_DNA"/>
</dbReference>
<protein>
    <submittedName>
        <fullName evidence="5">Glycosyltransferase family 2 protein</fullName>
    </submittedName>
</protein>
<gene>
    <name evidence="5" type="ORF">LMF89_15010</name>
</gene>
<comment type="caution">
    <text evidence="5">The sequence shown here is derived from an EMBL/GenBank/DDBJ whole genome shotgun (WGS) entry which is preliminary data.</text>
</comment>
<dbReference type="PANTHER" id="PTHR43398:SF1">
    <property type="entry name" value="DOLICHOL-PHOSPHATE MANNOSYLTRANSFERASE SUBUNIT 1"/>
    <property type="match status" value="1"/>
</dbReference>
<dbReference type="Proteomes" id="UP001165492">
    <property type="component" value="Unassembled WGS sequence"/>
</dbReference>
<dbReference type="Gene3D" id="3.90.550.10">
    <property type="entry name" value="Spore Coat Polysaccharide Biosynthesis Protein SpsA, Chain A"/>
    <property type="match status" value="1"/>
</dbReference>
<comment type="similarity">
    <text evidence="1">Belongs to the glycosyltransferase 2 family.</text>
</comment>
<keyword evidence="6" id="KW-1185">Reference proteome</keyword>
<dbReference type="CDD" id="cd04179">
    <property type="entry name" value="DPM_DPG-synthase_like"/>
    <property type="match status" value="1"/>
</dbReference>
<dbReference type="Pfam" id="PF00535">
    <property type="entry name" value="Glycos_transf_2"/>
    <property type="match status" value="1"/>
</dbReference>
<keyword evidence="2" id="KW-0328">Glycosyltransferase</keyword>
<organism evidence="5 6">
    <name type="scientific">Pelosinus baikalensis</name>
    <dbReference type="NCBI Taxonomy" id="2892015"/>
    <lineage>
        <taxon>Bacteria</taxon>
        <taxon>Bacillati</taxon>
        <taxon>Bacillota</taxon>
        <taxon>Negativicutes</taxon>
        <taxon>Selenomonadales</taxon>
        <taxon>Sporomusaceae</taxon>
        <taxon>Pelosinus</taxon>
    </lineage>
</organism>
<proteinExistence type="inferred from homology"/>
<sequence>MIRTPLQTMKQGGDNMLDVVVPVYNEGANIQNFLNQIESSVKTEKRLTIIYDCEDDNTLPVVNEVRLKYNFPILLKKNIYGRGALNAIKTGLHTFEGKVVLVLMADLSDSLEVVDEMYDKIVKEGNHLVCGSRYMEGGKQYGGPFIKKTLSRLAGVSLHWAVGIPTHDISNSFKMYHKAVIESIQIESTGGFEIGMEITVKAYLNGYRITEVPSSWYDRTAGESRFLLFRWLPFYLKWYLFALCKIWFNVKYVQVQQNKGKNVIPK</sequence>
<accession>A0ABS8HU12</accession>
<name>A0ABS8HU12_9FIRM</name>
<reference evidence="5" key="1">
    <citation type="submission" date="2021-11" db="EMBL/GenBank/DDBJ databases">
        <title>Description of a new species Pelosinus isolated from the bottom sediments of Lake Baikal.</title>
        <authorList>
            <person name="Zakharyuk A."/>
        </authorList>
    </citation>
    <scope>NUCLEOTIDE SEQUENCE</scope>
    <source>
        <strain evidence="5">Bkl1</strain>
    </source>
</reference>
<evidence type="ECO:0000256" key="2">
    <source>
        <dbReference type="ARBA" id="ARBA00022676"/>
    </source>
</evidence>
<evidence type="ECO:0000259" key="4">
    <source>
        <dbReference type="Pfam" id="PF00535"/>
    </source>
</evidence>
<evidence type="ECO:0000313" key="6">
    <source>
        <dbReference type="Proteomes" id="UP001165492"/>
    </source>
</evidence>
<dbReference type="SUPFAM" id="SSF53448">
    <property type="entry name" value="Nucleotide-diphospho-sugar transferases"/>
    <property type="match status" value="1"/>
</dbReference>
<evidence type="ECO:0000256" key="3">
    <source>
        <dbReference type="ARBA" id="ARBA00022679"/>
    </source>
</evidence>
<dbReference type="RefSeq" id="WP_229535783.1">
    <property type="nucleotide sequence ID" value="NZ_JAJHJB010000021.1"/>
</dbReference>
<dbReference type="InterPro" id="IPR001173">
    <property type="entry name" value="Glyco_trans_2-like"/>
</dbReference>
<dbReference type="InterPro" id="IPR029044">
    <property type="entry name" value="Nucleotide-diphossugar_trans"/>
</dbReference>
<keyword evidence="3" id="KW-0808">Transferase</keyword>